<sequence length="238" mass="26968">MQQGPIPQTRQTIVAVKYGDVTGDRVDDTVFLTATKSEDSPFLKNITLHIRNGRTNQVQTFQLTENAGYDPTLWLGDFTGNGVNDILIQIQSGGSGGIIYAYIFANQNGMKQIFDSIKFNEQHQYKVEYANYFKANVTSENPHKRYTLDLTYKGQEYLNEIYNPYGTLKQSIEGWVDPVSGIYPIQIAQNGKYYLLTNQLIAGRYHADGLGYVENLLLYNGNEFNVVRQTVCIYGENL</sequence>
<protein>
    <submittedName>
        <fullName evidence="1">VCBS repeat-containing protein</fullName>
    </submittedName>
</protein>
<dbReference type="Proteomes" id="UP000274033">
    <property type="component" value="Unassembled WGS sequence"/>
</dbReference>
<name>A0A3N9U6Z3_9BACI</name>
<dbReference type="SUPFAM" id="SSF69318">
    <property type="entry name" value="Integrin alpha N-terminal domain"/>
    <property type="match status" value="1"/>
</dbReference>
<organism evidence="1 2">
    <name type="scientific">Lysinibacillus composti</name>
    <dbReference type="NCBI Taxonomy" id="720633"/>
    <lineage>
        <taxon>Bacteria</taxon>
        <taxon>Bacillati</taxon>
        <taxon>Bacillota</taxon>
        <taxon>Bacilli</taxon>
        <taxon>Bacillales</taxon>
        <taxon>Bacillaceae</taxon>
        <taxon>Lysinibacillus</taxon>
    </lineage>
</organism>
<evidence type="ECO:0000313" key="2">
    <source>
        <dbReference type="Proteomes" id="UP000274033"/>
    </source>
</evidence>
<dbReference type="EMBL" id="RRCT01000027">
    <property type="protein sequence ID" value="RQW72369.1"/>
    <property type="molecule type" value="Genomic_DNA"/>
</dbReference>
<keyword evidence="2" id="KW-1185">Reference proteome</keyword>
<dbReference type="AlphaFoldDB" id="A0A3N9U6Z3"/>
<proteinExistence type="predicted"/>
<dbReference type="InterPro" id="IPR028994">
    <property type="entry name" value="Integrin_alpha_N"/>
</dbReference>
<reference evidence="1 2" key="1">
    <citation type="journal article" date="2013" name="J. Microbiol.">
        <title>Lysinibacillus chungkukjangi sp. nov., isolated from Chungkukjang, Korean fermented soybean food.</title>
        <authorList>
            <person name="Kim S.J."/>
            <person name="Jang Y.H."/>
            <person name="Hamada M."/>
            <person name="Ahn J.H."/>
            <person name="Weon H.Y."/>
            <person name="Suzuki K."/>
            <person name="Whang K.S."/>
            <person name="Kwon S.W."/>
        </authorList>
    </citation>
    <scope>NUCLEOTIDE SEQUENCE [LARGE SCALE GENOMIC DNA]</scope>
    <source>
        <strain evidence="1 2">MCCC 1A12701</strain>
    </source>
</reference>
<comment type="caution">
    <text evidence="1">The sequence shown here is derived from an EMBL/GenBank/DDBJ whole genome shotgun (WGS) entry which is preliminary data.</text>
</comment>
<dbReference type="OrthoDB" id="1653343at2"/>
<evidence type="ECO:0000313" key="1">
    <source>
        <dbReference type="EMBL" id="RQW72369.1"/>
    </source>
</evidence>
<gene>
    <name evidence="1" type="ORF">EBB45_18150</name>
</gene>
<accession>A0A3N9U6Z3</accession>